<keyword evidence="3" id="KW-1185">Reference proteome</keyword>
<dbReference type="OrthoDB" id="9940932at2"/>
<evidence type="ECO:0000313" key="3">
    <source>
        <dbReference type="Proteomes" id="UP000051248"/>
    </source>
</evidence>
<accession>A0A0R1KBZ4</accession>
<protein>
    <submittedName>
        <fullName evidence="2">Uncharacterized protein</fullName>
    </submittedName>
</protein>
<dbReference type="Proteomes" id="UP000051248">
    <property type="component" value="Unassembled WGS sequence"/>
</dbReference>
<feature type="transmembrane region" description="Helical" evidence="1">
    <location>
        <begin position="21"/>
        <end position="42"/>
    </location>
</feature>
<dbReference type="PATRIC" id="fig|1423775.4.peg.775"/>
<keyword evidence="1" id="KW-0472">Membrane</keyword>
<dbReference type="EMBL" id="AZDZ01000001">
    <property type="protein sequence ID" value="KRK81166.1"/>
    <property type="molecule type" value="Genomic_DNA"/>
</dbReference>
<gene>
    <name evidence="2" type="ORF">FD03_GL000758</name>
</gene>
<keyword evidence="1" id="KW-1133">Transmembrane helix</keyword>
<proteinExistence type="predicted"/>
<dbReference type="STRING" id="1423775.FD03_GL000758"/>
<evidence type="ECO:0000256" key="1">
    <source>
        <dbReference type="SAM" id="Phobius"/>
    </source>
</evidence>
<keyword evidence="1" id="KW-0812">Transmembrane</keyword>
<reference evidence="2 3" key="1">
    <citation type="journal article" date="2015" name="Genome Announc.">
        <title>Expanding the biotechnology potential of lactobacilli through comparative genomics of 213 strains and associated genera.</title>
        <authorList>
            <person name="Sun Z."/>
            <person name="Harris H.M."/>
            <person name="McCann A."/>
            <person name="Guo C."/>
            <person name="Argimon S."/>
            <person name="Zhang W."/>
            <person name="Yang X."/>
            <person name="Jeffery I.B."/>
            <person name="Cooney J.C."/>
            <person name="Kagawa T.F."/>
            <person name="Liu W."/>
            <person name="Song Y."/>
            <person name="Salvetti E."/>
            <person name="Wrobel A."/>
            <person name="Rasinkangas P."/>
            <person name="Parkhill J."/>
            <person name="Rea M.C."/>
            <person name="O'Sullivan O."/>
            <person name="Ritari J."/>
            <person name="Douillard F.P."/>
            <person name="Paul Ross R."/>
            <person name="Yang R."/>
            <person name="Briner A.E."/>
            <person name="Felis G.E."/>
            <person name="de Vos W.M."/>
            <person name="Barrangou R."/>
            <person name="Klaenhammer T.R."/>
            <person name="Caufield P.W."/>
            <person name="Cui Y."/>
            <person name="Zhang H."/>
            <person name="O'Toole P.W."/>
        </authorList>
    </citation>
    <scope>NUCLEOTIDE SEQUENCE [LARGE SCALE GENOMIC DNA]</scope>
    <source>
        <strain evidence="2 3">DSM 19682</strain>
    </source>
</reference>
<comment type="caution">
    <text evidence="2">The sequence shown here is derived from an EMBL/GenBank/DDBJ whole genome shotgun (WGS) entry which is preliminary data.</text>
</comment>
<dbReference type="RefSeq" id="WP_155832054.1">
    <property type="nucleotide sequence ID" value="NZ_AZDZ01000001.1"/>
</dbReference>
<sequence>MKLEWHGSSDRWYDSNNQYKGIIMSKFAGMIIMMITFIPLTACYQTEAECTNDAKRMLDERIARFELTNMPILDIIYTDMIFDLNGTNKGSNKSEENSDIVIMRDKVFFQVGYRKINIQKNRYNNKLNRSTVK</sequence>
<dbReference type="AlphaFoldDB" id="A0A0R1KBZ4"/>
<organism evidence="2 3">
    <name type="scientific">Companilactobacillus nodensis DSM 19682 = JCM 14932 = NBRC 107160</name>
    <dbReference type="NCBI Taxonomy" id="1423775"/>
    <lineage>
        <taxon>Bacteria</taxon>
        <taxon>Bacillati</taxon>
        <taxon>Bacillota</taxon>
        <taxon>Bacilli</taxon>
        <taxon>Lactobacillales</taxon>
        <taxon>Lactobacillaceae</taxon>
        <taxon>Companilactobacillus</taxon>
    </lineage>
</organism>
<name>A0A0R1KBZ4_9LACO</name>
<evidence type="ECO:0000313" key="2">
    <source>
        <dbReference type="EMBL" id="KRK81166.1"/>
    </source>
</evidence>